<sequence length="216" mass="23689">MEGSDYRVVFEKGGVYLHTSARKHQDPDSLIAGVIRVVEKDSDVLLHWAPVEEAGDPTQILFSKKDSSGVESTTSEEEPTFDPGYEPDWAVISTVRPWPHHSEPRRGAEPGSPRGPWAFSVSLGELKSIRRSKPGLSWAYLVLVTQAGGSLPALHFHRGGTRALLRVLSRYLLLARTPLPCPTPFTTCSSLIRTVPTWCHASFRTPTPPPSAASPE</sequence>
<dbReference type="Pfam" id="PF12068">
    <property type="entry name" value="PH_RBD"/>
    <property type="match status" value="1"/>
</dbReference>
<dbReference type="AlphaFoldDB" id="A0A8C5NVE0"/>
<evidence type="ECO:0000313" key="4">
    <source>
        <dbReference type="Ensembl" id="ENSJJAP00000002439.1"/>
    </source>
</evidence>
<keyword evidence="1" id="KW-0343">GTPase activation</keyword>
<evidence type="ECO:0000259" key="3">
    <source>
        <dbReference type="Pfam" id="PF12068"/>
    </source>
</evidence>
<proteinExistence type="predicted"/>
<dbReference type="GeneTree" id="ENSGT00940000158989"/>
<dbReference type="OMA" id="PRGPWAF"/>
<keyword evidence="5" id="KW-1185">Reference proteome</keyword>
<reference evidence="4" key="2">
    <citation type="submission" date="2025-09" db="UniProtKB">
        <authorList>
            <consortium name="Ensembl"/>
        </authorList>
    </citation>
    <scope>IDENTIFICATION</scope>
</reference>
<evidence type="ECO:0000256" key="1">
    <source>
        <dbReference type="ARBA" id="ARBA00022468"/>
    </source>
</evidence>
<evidence type="ECO:0000313" key="5">
    <source>
        <dbReference type="Proteomes" id="UP000694385"/>
    </source>
</evidence>
<evidence type="ECO:0000256" key="2">
    <source>
        <dbReference type="SAM" id="MobiDB-lite"/>
    </source>
</evidence>
<dbReference type="InterPro" id="IPR021935">
    <property type="entry name" value="SGSM1/2_RBD"/>
</dbReference>
<protein>
    <recommendedName>
        <fullName evidence="3">Small G protein signalling modulator 1/2 Rab-binding domain-containing protein</fullName>
    </recommendedName>
</protein>
<dbReference type="Ensembl" id="ENSJJAT00000004788.1">
    <property type="protein sequence ID" value="ENSJJAP00000002439.1"/>
    <property type="gene ID" value="ENSJJAG00000004161.1"/>
</dbReference>
<feature type="region of interest" description="Disordered" evidence="2">
    <location>
        <begin position="64"/>
        <end position="85"/>
    </location>
</feature>
<name>A0A8C5NVE0_JACJA</name>
<organism evidence="4 5">
    <name type="scientific">Jaculus jaculus</name>
    <name type="common">Lesser Egyptian jerboa</name>
    <dbReference type="NCBI Taxonomy" id="51337"/>
    <lineage>
        <taxon>Eukaryota</taxon>
        <taxon>Metazoa</taxon>
        <taxon>Chordata</taxon>
        <taxon>Craniata</taxon>
        <taxon>Vertebrata</taxon>
        <taxon>Euteleostomi</taxon>
        <taxon>Mammalia</taxon>
        <taxon>Eutheria</taxon>
        <taxon>Euarchontoglires</taxon>
        <taxon>Glires</taxon>
        <taxon>Rodentia</taxon>
        <taxon>Myomorpha</taxon>
        <taxon>Dipodoidea</taxon>
        <taxon>Dipodidae</taxon>
        <taxon>Dipodinae</taxon>
        <taxon>Jaculus</taxon>
    </lineage>
</organism>
<dbReference type="GO" id="GO:0005096">
    <property type="term" value="F:GTPase activator activity"/>
    <property type="evidence" value="ECO:0007669"/>
    <property type="project" value="UniProtKB-KW"/>
</dbReference>
<accession>A0A8C5NVE0</accession>
<feature type="domain" description="Small G protein signalling modulator 1/2 Rab-binding" evidence="3">
    <location>
        <begin position="7"/>
        <end position="179"/>
    </location>
</feature>
<dbReference type="Proteomes" id="UP000694385">
    <property type="component" value="Unassembled WGS sequence"/>
</dbReference>
<reference evidence="4" key="1">
    <citation type="submission" date="2025-08" db="UniProtKB">
        <authorList>
            <consortium name="Ensembl"/>
        </authorList>
    </citation>
    <scope>IDENTIFICATION</scope>
</reference>